<dbReference type="InterPro" id="IPR001173">
    <property type="entry name" value="Glyco_trans_2-like"/>
</dbReference>
<keyword evidence="4" id="KW-0812">Transmembrane</keyword>
<protein>
    <submittedName>
        <fullName evidence="6">Glycosyltransferase, catalytic subunit of cellulose synthase and poly-beta-1,6-N-acetylglucosamine synthase</fullName>
    </submittedName>
</protein>
<feature type="transmembrane region" description="Helical" evidence="4">
    <location>
        <begin position="345"/>
        <end position="368"/>
    </location>
</feature>
<evidence type="ECO:0000313" key="6">
    <source>
        <dbReference type="EMBL" id="SHI38319.1"/>
    </source>
</evidence>
<keyword evidence="3 6" id="KW-0808">Transferase</keyword>
<dbReference type="CDD" id="cd04192">
    <property type="entry name" value="GT_2_like_e"/>
    <property type="match status" value="1"/>
</dbReference>
<dbReference type="eggNOG" id="COG1215">
    <property type="taxonomic scope" value="Bacteria"/>
</dbReference>
<keyword evidence="4" id="KW-1133">Transmembrane helix</keyword>
<evidence type="ECO:0000313" key="7">
    <source>
        <dbReference type="Proteomes" id="UP000184396"/>
    </source>
</evidence>
<evidence type="ECO:0000256" key="3">
    <source>
        <dbReference type="ARBA" id="ARBA00022679"/>
    </source>
</evidence>
<dbReference type="OrthoDB" id="9805625at2"/>
<dbReference type="PANTHER" id="PTHR43630">
    <property type="entry name" value="POLY-BETA-1,6-N-ACETYL-D-GLUCOSAMINE SYNTHASE"/>
    <property type="match status" value="1"/>
</dbReference>
<evidence type="ECO:0000256" key="1">
    <source>
        <dbReference type="ARBA" id="ARBA00006739"/>
    </source>
</evidence>
<proteinExistence type="inferred from homology"/>
<reference evidence="6 7" key="1">
    <citation type="submission" date="2016-11" db="EMBL/GenBank/DDBJ databases">
        <authorList>
            <person name="Jaros S."/>
            <person name="Januszkiewicz K."/>
            <person name="Wedrychowicz H."/>
        </authorList>
    </citation>
    <scope>NUCLEOTIDE SEQUENCE [LARGE SCALE GENOMIC DNA]</scope>
    <source>
        <strain evidence="6 7">CGMCC 1.12213</strain>
    </source>
</reference>
<dbReference type="Gene3D" id="3.90.550.10">
    <property type="entry name" value="Spore Coat Polysaccharide Biosynthesis Protein SpsA, Chain A"/>
    <property type="match status" value="1"/>
</dbReference>
<dbReference type="EMBL" id="FQYK01000001">
    <property type="protein sequence ID" value="SHI38319.1"/>
    <property type="molecule type" value="Genomic_DNA"/>
</dbReference>
<keyword evidence="7" id="KW-1185">Reference proteome</keyword>
<evidence type="ECO:0000259" key="5">
    <source>
        <dbReference type="Pfam" id="PF00535"/>
    </source>
</evidence>
<dbReference type="GO" id="GO:0016757">
    <property type="term" value="F:glycosyltransferase activity"/>
    <property type="evidence" value="ECO:0007669"/>
    <property type="project" value="UniProtKB-KW"/>
</dbReference>
<dbReference type="SUPFAM" id="SSF53448">
    <property type="entry name" value="Nucleotide-diphospho-sugar transferases"/>
    <property type="match status" value="1"/>
</dbReference>
<evidence type="ECO:0000256" key="2">
    <source>
        <dbReference type="ARBA" id="ARBA00022676"/>
    </source>
</evidence>
<dbReference type="RefSeq" id="WP_019386122.1">
    <property type="nucleotide sequence ID" value="NZ_ALIH01000001.1"/>
</dbReference>
<feature type="domain" description="Glycosyltransferase 2-like" evidence="5">
    <location>
        <begin position="41"/>
        <end position="181"/>
    </location>
</feature>
<keyword evidence="4" id="KW-0472">Membrane</keyword>
<keyword evidence="2" id="KW-0328">Glycosyltransferase</keyword>
<feature type="transmembrane region" description="Helical" evidence="4">
    <location>
        <begin position="316"/>
        <end position="333"/>
    </location>
</feature>
<dbReference type="InterPro" id="IPR029044">
    <property type="entry name" value="Nucleotide-diphossugar_trans"/>
</dbReference>
<dbReference type="Pfam" id="PF00535">
    <property type="entry name" value="Glycos_transf_2"/>
    <property type="match status" value="1"/>
</dbReference>
<dbReference type="Proteomes" id="UP000184396">
    <property type="component" value="Unassembled WGS sequence"/>
</dbReference>
<name>A0A1M6AP75_9FLAO</name>
<organism evidence="6 7">
    <name type="scientific">Algibacter luteus</name>
    <dbReference type="NCBI Taxonomy" id="1178825"/>
    <lineage>
        <taxon>Bacteria</taxon>
        <taxon>Pseudomonadati</taxon>
        <taxon>Bacteroidota</taxon>
        <taxon>Flavobacteriia</taxon>
        <taxon>Flavobacteriales</taxon>
        <taxon>Flavobacteriaceae</taxon>
        <taxon>Algibacter</taxon>
    </lineage>
</organism>
<evidence type="ECO:0000256" key="4">
    <source>
        <dbReference type="SAM" id="Phobius"/>
    </source>
</evidence>
<sequence>MILIFTIITIIYLILIGSFVFGFNKIPEYKPQNLAKQTKFSILIPFRNEADNLQKLIDSIIKLDYPSELFEVIFIDDASEDSSVEIIKSGFVITQSEHGVQINFKIISNQRLTNSPKKDAITSAIQKAQYDWIITTDADCQLPKLWLDSFNDFIQNHSPRFIAAPVIYDDNSSFLNRFQILDMLSLQGATIGGFGLKKPFLCNGANLAYKKETFIEVNGFNGNTNIASGDDIFLLEKIVKTYPKQTHYLKCKKAIVTTQPQPTWNDLKAQRLRWAAKTTAYNNWFGKLTGLIVLLMNASVLVGLIFSLLKIISFKSFFYVLFIKFSIDFYLIYKSAVFFNQKHLLITYIFGFVLYPFFSVYIAVLSGFKGYKWKGRHFKK</sequence>
<dbReference type="STRING" id="1178825.SAMN05216261_0543"/>
<accession>A0A1M6AP75</accession>
<dbReference type="AlphaFoldDB" id="A0A1M6AP75"/>
<dbReference type="PANTHER" id="PTHR43630:SF1">
    <property type="entry name" value="POLY-BETA-1,6-N-ACETYL-D-GLUCOSAMINE SYNTHASE"/>
    <property type="match status" value="1"/>
</dbReference>
<gene>
    <name evidence="6" type="ORF">SAMN05216261_0543</name>
</gene>
<feature type="transmembrane region" description="Helical" evidence="4">
    <location>
        <begin position="288"/>
        <end position="309"/>
    </location>
</feature>
<comment type="similarity">
    <text evidence="1">Belongs to the glycosyltransferase 2 family.</text>
</comment>